<proteinExistence type="predicted"/>
<dbReference type="AlphaFoldDB" id="A0A5J5A1Y7"/>
<evidence type="ECO:0000313" key="2">
    <source>
        <dbReference type="Proteomes" id="UP000325577"/>
    </source>
</evidence>
<name>A0A5J5A1Y7_9ASTE</name>
<organism evidence="1 2">
    <name type="scientific">Nyssa sinensis</name>
    <dbReference type="NCBI Taxonomy" id="561372"/>
    <lineage>
        <taxon>Eukaryota</taxon>
        <taxon>Viridiplantae</taxon>
        <taxon>Streptophyta</taxon>
        <taxon>Embryophyta</taxon>
        <taxon>Tracheophyta</taxon>
        <taxon>Spermatophyta</taxon>
        <taxon>Magnoliopsida</taxon>
        <taxon>eudicotyledons</taxon>
        <taxon>Gunneridae</taxon>
        <taxon>Pentapetalae</taxon>
        <taxon>asterids</taxon>
        <taxon>Cornales</taxon>
        <taxon>Nyssaceae</taxon>
        <taxon>Nyssa</taxon>
    </lineage>
</organism>
<gene>
    <name evidence="1" type="ORF">F0562_010642</name>
</gene>
<keyword evidence="2" id="KW-1185">Reference proteome</keyword>
<reference evidence="1 2" key="1">
    <citation type="submission" date="2019-09" db="EMBL/GenBank/DDBJ databases">
        <title>A chromosome-level genome assembly of the Chinese tupelo Nyssa sinensis.</title>
        <authorList>
            <person name="Yang X."/>
            <person name="Kang M."/>
            <person name="Yang Y."/>
            <person name="Xiong H."/>
            <person name="Wang M."/>
            <person name="Zhang Z."/>
            <person name="Wang Z."/>
            <person name="Wu H."/>
            <person name="Ma T."/>
            <person name="Liu J."/>
            <person name="Xi Z."/>
        </authorList>
    </citation>
    <scope>NUCLEOTIDE SEQUENCE [LARGE SCALE GENOMIC DNA]</scope>
    <source>
        <strain evidence="1">J267</strain>
        <tissue evidence="1">Leaf</tissue>
    </source>
</reference>
<evidence type="ECO:0000313" key="1">
    <source>
        <dbReference type="EMBL" id="KAA8524214.1"/>
    </source>
</evidence>
<protein>
    <submittedName>
        <fullName evidence="1">Uncharacterized protein</fullName>
    </submittedName>
</protein>
<accession>A0A5J5A1Y7</accession>
<dbReference type="EMBL" id="CM018047">
    <property type="protein sequence ID" value="KAA8524214.1"/>
    <property type="molecule type" value="Genomic_DNA"/>
</dbReference>
<dbReference type="Proteomes" id="UP000325577">
    <property type="component" value="Linkage Group LG4"/>
</dbReference>
<sequence>MQQSLFIAVSQIVMPQFSVEENTVYNYCVQQLPKLNNVLEIPRTVSVDHQEFADSMGPRGRVSTIVVLAASTIFMSHENNQIERRGKVYSKDILCTLSLR</sequence>